<evidence type="ECO:0000313" key="3">
    <source>
        <dbReference type="Proteomes" id="UP000092555"/>
    </source>
</evidence>
<keyword evidence="1" id="KW-0812">Transmembrane</keyword>
<gene>
    <name evidence="2" type="ORF">METBIDRAFT_103630</name>
</gene>
<keyword evidence="1" id="KW-1133">Transmembrane helix</keyword>
<feature type="transmembrane region" description="Helical" evidence="1">
    <location>
        <begin position="23"/>
        <end position="46"/>
    </location>
</feature>
<dbReference type="AlphaFoldDB" id="A0A1A0HGJ8"/>
<evidence type="ECO:0000313" key="2">
    <source>
        <dbReference type="EMBL" id="OBA23294.1"/>
    </source>
</evidence>
<organism evidence="2 3">
    <name type="scientific">Metschnikowia bicuspidata var. bicuspidata NRRL YB-4993</name>
    <dbReference type="NCBI Taxonomy" id="869754"/>
    <lineage>
        <taxon>Eukaryota</taxon>
        <taxon>Fungi</taxon>
        <taxon>Dikarya</taxon>
        <taxon>Ascomycota</taxon>
        <taxon>Saccharomycotina</taxon>
        <taxon>Pichiomycetes</taxon>
        <taxon>Metschnikowiaceae</taxon>
        <taxon>Metschnikowia</taxon>
    </lineage>
</organism>
<accession>A0A1A0HGJ8</accession>
<evidence type="ECO:0008006" key="4">
    <source>
        <dbReference type="Google" id="ProtNLM"/>
    </source>
</evidence>
<dbReference type="Proteomes" id="UP000092555">
    <property type="component" value="Unassembled WGS sequence"/>
</dbReference>
<evidence type="ECO:0000256" key="1">
    <source>
        <dbReference type="SAM" id="Phobius"/>
    </source>
</evidence>
<dbReference type="EMBL" id="LXTC01000001">
    <property type="protein sequence ID" value="OBA23294.1"/>
    <property type="molecule type" value="Genomic_DNA"/>
</dbReference>
<sequence>MSRDAAALALEAILDRGEIGSTAWFYIGVLHGFFYGFLYRSLYVFLYGSLYGSLYEFLYGFLYRVFVWVFVLVLYRVFVWVFILVLYGGFYRFCEMKKGRSKHAAYCGYFLCDARMFREVCGIHALRQKFH</sequence>
<name>A0A1A0HGJ8_9ASCO</name>
<feature type="transmembrane region" description="Helical" evidence="1">
    <location>
        <begin position="66"/>
        <end position="90"/>
    </location>
</feature>
<dbReference type="RefSeq" id="XP_018713775.1">
    <property type="nucleotide sequence ID" value="XM_018853750.1"/>
</dbReference>
<protein>
    <recommendedName>
        <fullName evidence="4">Transmembrane protein</fullName>
    </recommendedName>
</protein>
<keyword evidence="1" id="KW-0472">Membrane</keyword>
<comment type="caution">
    <text evidence="2">The sequence shown here is derived from an EMBL/GenBank/DDBJ whole genome shotgun (WGS) entry which is preliminary data.</text>
</comment>
<reference evidence="2 3" key="1">
    <citation type="submission" date="2016-05" db="EMBL/GenBank/DDBJ databases">
        <title>Comparative genomics of biotechnologically important yeasts.</title>
        <authorList>
            <consortium name="DOE Joint Genome Institute"/>
            <person name="Riley R."/>
            <person name="Haridas S."/>
            <person name="Wolfe K.H."/>
            <person name="Lopes M.R."/>
            <person name="Hittinger C.T."/>
            <person name="Goker M."/>
            <person name="Salamov A."/>
            <person name="Wisecaver J."/>
            <person name="Long T.M."/>
            <person name="Aerts A.L."/>
            <person name="Barry K."/>
            <person name="Choi C."/>
            <person name="Clum A."/>
            <person name="Coughlan A.Y."/>
            <person name="Deshpande S."/>
            <person name="Douglass A.P."/>
            <person name="Hanson S.J."/>
            <person name="Klenk H.-P."/>
            <person name="LaButti K."/>
            <person name="Lapidus A."/>
            <person name="Lindquist E."/>
            <person name="Lipzen A."/>
            <person name="Meier-kolthoff J.P."/>
            <person name="Ohm R.A."/>
            <person name="Otillar R.P."/>
            <person name="Pangilinan J."/>
            <person name="Peng Y."/>
            <person name="Rokas A."/>
            <person name="Rosa C.A."/>
            <person name="Scheuner C."/>
            <person name="Sibirny A.A."/>
            <person name="Slot J.C."/>
            <person name="Stielow J.B."/>
            <person name="Sun H."/>
            <person name="Kurtzman C.P."/>
            <person name="Blackwell M."/>
            <person name="Grigoriev I.V."/>
            <person name="Jeffries T.W."/>
        </authorList>
    </citation>
    <scope>NUCLEOTIDE SEQUENCE [LARGE SCALE GENOMIC DNA]</scope>
    <source>
        <strain evidence="2 3">NRRL YB-4993</strain>
    </source>
</reference>
<dbReference type="GeneID" id="30026726"/>
<keyword evidence="3" id="KW-1185">Reference proteome</keyword>
<proteinExistence type="predicted"/>